<protein>
    <submittedName>
        <fullName evidence="2">Hemerythrin domain-containing protein</fullName>
    </submittedName>
</protein>
<name>A0ABW3VI32_9PSEU</name>
<dbReference type="Proteomes" id="UP001597182">
    <property type="component" value="Unassembled WGS sequence"/>
</dbReference>
<evidence type="ECO:0000259" key="1">
    <source>
        <dbReference type="Pfam" id="PF01814"/>
    </source>
</evidence>
<sequence length="192" mass="20995">MTDTTTPDRHAPDVVDALTQDHHEALDLLGRIGATTDAAERRDLADTVIAEVVRHSVAEEMYVYPAMSSHLSDGADTVAHDKDEHEGLERIMKDLEGVGGDDPRFDDLVTAMSDALRHHASDEEAEQFPKLRAALDEETLVGLRRKVETAKKLAPTRPHPDAPNAELFHKLAGPGVGLVDRLRDRLSGRSTG</sequence>
<evidence type="ECO:0000313" key="2">
    <source>
        <dbReference type="EMBL" id="MFD1234516.1"/>
    </source>
</evidence>
<accession>A0ABW3VI32</accession>
<reference evidence="3" key="1">
    <citation type="journal article" date="2019" name="Int. J. Syst. Evol. Microbiol.">
        <title>The Global Catalogue of Microorganisms (GCM) 10K type strain sequencing project: providing services to taxonomists for standard genome sequencing and annotation.</title>
        <authorList>
            <consortium name="The Broad Institute Genomics Platform"/>
            <consortium name="The Broad Institute Genome Sequencing Center for Infectious Disease"/>
            <person name="Wu L."/>
            <person name="Ma J."/>
        </authorList>
    </citation>
    <scope>NUCLEOTIDE SEQUENCE [LARGE SCALE GENOMIC DNA]</scope>
    <source>
        <strain evidence="3">CCUG 49018</strain>
    </source>
</reference>
<organism evidence="2 3">
    <name type="scientific">Pseudonocardia benzenivorans</name>
    <dbReference type="NCBI Taxonomy" id="228005"/>
    <lineage>
        <taxon>Bacteria</taxon>
        <taxon>Bacillati</taxon>
        <taxon>Actinomycetota</taxon>
        <taxon>Actinomycetes</taxon>
        <taxon>Pseudonocardiales</taxon>
        <taxon>Pseudonocardiaceae</taxon>
        <taxon>Pseudonocardia</taxon>
    </lineage>
</organism>
<dbReference type="RefSeq" id="WP_346089850.1">
    <property type="nucleotide sequence ID" value="NZ_BAABKS010000005.1"/>
</dbReference>
<comment type="caution">
    <text evidence="2">The sequence shown here is derived from an EMBL/GenBank/DDBJ whole genome shotgun (WGS) entry which is preliminary data.</text>
</comment>
<keyword evidence="3" id="KW-1185">Reference proteome</keyword>
<proteinExistence type="predicted"/>
<dbReference type="EMBL" id="JBHTMB010000133">
    <property type="protein sequence ID" value="MFD1234516.1"/>
    <property type="molecule type" value="Genomic_DNA"/>
</dbReference>
<evidence type="ECO:0000313" key="3">
    <source>
        <dbReference type="Proteomes" id="UP001597182"/>
    </source>
</evidence>
<dbReference type="PANTHER" id="PTHR35585:SF1">
    <property type="entry name" value="HHE DOMAIN PROTEIN (AFU_ORTHOLOGUE AFUA_4G00730)"/>
    <property type="match status" value="1"/>
</dbReference>
<dbReference type="InterPro" id="IPR012312">
    <property type="entry name" value="Hemerythrin-like"/>
</dbReference>
<dbReference type="Gene3D" id="1.20.120.520">
    <property type="entry name" value="nmb1532 protein domain like"/>
    <property type="match status" value="1"/>
</dbReference>
<dbReference type="Pfam" id="PF01814">
    <property type="entry name" value="Hemerythrin"/>
    <property type="match status" value="1"/>
</dbReference>
<feature type="domain" description="Hemerythrin-like" evidence="1">
    <location>
        <begin position="14"/>
        <end position="131"/>
    </location>
</feature>
<gene>
    <name evidence="2" type="ORF">ACFQ34_14600</name>
</gene>
<dbReference type="PANTHER" id="PTHR35585">
    <property type="entry name" value="HHE DOMAIN PROTEIN (AFU_ORTHOLOGUE AFUA_4G00730)"/>
    <property type="match status" value="1"/>
</dbReference>